<sequence length="30" mass="3093">MTRTPFSRRRFLQLSGGLALAAGLSAAVGS</sequence>
<gene>
    <name evidence="2" type="ORF">NCTC9140_05054</name>
</gene>
<evidence type="ECO:0000313" key="2">
    <source>
        <dbReference type="EMBL" id="STS83295.1"/>
    </source>
</evidence>
<dbReference type="NCBIfam" id="TIGR01409">
    <property type="entry name" value="TAT_signal_seq"/>
    <property type="match status" value="1"/>
</dbReference>
<keyword evidence="1" id="KW-0732">Signal</keyword>
<dbReference type="InterPro" id="IPR006311">
    <property type="entry name" value="TAT_signal"/>
</dbReference>
<dbReference type="PROSITE" id="PS51318">
    <property type="entry name" value="TAT"/>
    <property type="match status" value="1"/>
</dbReference>
<dbReference type="Proteomes" id="UP000254938">
    <property type="component" value="Unassembled WGS sequence"/>
</dbReference>
<reference evidence="2 3" key="1">
    <citation type="submission" date="2018-06" db="EMBL/GenBank/DDBJ databases">
        <authorList>
            <consortium name="Pathogen Informatics"/>
            <person name="Doyle S."/>
        </authorList>
    </citation>
    <scope>NUCLEOTIDE SEQUENCE [LARGE SCALE GENOMIC DNA]</scope>
    <source>
        <strain evidence="2 3">NCTC9140</strain>
    </source>
</reference>
<name>A0A377TU74_KLEPN</name>
<accession>A0A377TU74</accession>
<organism evidence="2 3">
    <name type="scientific">Klebsiella pneumoniae</name>
    <dbReference type="NCBI Taxonomy" id="573"/>
    <lineage>
        <taxon>Bacteria</taxon>
        <taxon>Pseudomonadati</taxon>
        <taxon>Pseudomonadota</taxon>
        <taxon>Gammaproteobacteria</taxon>
        <taxon>Enterobacterales</taxon>
        <taxon>Enterobacteriaceae</taxon>
        <taxon>Klebsiella/Raoultella group</taxon>
        <taxon>Klebsiella</taxon>
        <taxon>Klebsiella pneumoniae complex</taxon>
    </lineage>
</organism>
<evidence type="ECO:0000313" key="3">
    <source>
        <dbReference type="Proteomes" id="UP000254938"/>
    </source>
</evidence>
<dbReference type="AlphaFoldDB" id="A0A377TU74"/>
<evidence type="ECO:0000256" key="1">
    <source>
        <dbReference type="ARBA" id="ARBA00022729"/>
    </source>
</evidence>
<protein>
    <submittedName>
        <fullName evidence="2">Nitrate/sulfonate/bicarbonate ABC transporter periplasmic protein</fullName>
    </submittedName>
</protein>
<dbReference type="InterPro" id="IPR019546">
    <property type="entry name" value="TAT_signal_bac_arc"/>
</dbReference>
<proteinExistence type="predicted"/>
<dbReference type="EMBL" id="UGKQ01000007">
    <property type="protein sequence ID" value="STS83295.1"/>
    <property type="molecule type" value="Genomic_DNA"/>
</dbReference>